<protein>
    <submittedName>
        <fullName evidence="6">Adenosylhomocysteinase</fullName>
    </submittedName>
</protein>
<keyword evidence="3" id="KW-0554">One-carbon metabolism</keyword>
<dbReference type="PANTHER" id="PTHR23420:SF0">
    <property type="entry name" value="ADENOSYLHOMOCYSTEINASE"/>
    <property type="match status" value="1"/>
</dbReference>
<comment type="cofactor">
    <cofactor evidence="1">
        <name>NAD(+)</name>
        <dbReference type="ChEBI" id="CHEBI:57540"/>
    </cofactor>
</comment>
<evidence type="ECO:0000256" key="2">
    <source>
        <dbReference type="ARBA" id="ARBA00007122"/>
    </source>
</evidence>
<comment type="caution">
    <text evidence="6">The sequence shown here is derived from an EMBL/GenBank/DDBJ whole genome shotgun (WGS) entry which is preliminary data.</text>
</comment>
<dbReference type="Proteomes" id="UP001596039">
    <property type="component" value="Unassembled WGS sequence"/>
</dbReference>
<dbReference type="RefSeq" id="WP_386741160.1">
    <property type="nucleotide sequence ID" value="NZ_JBHSMG010000005.1"/>
</dbReference>
<proteinExistence type="inferred from homology"/>
<dbReference type="InterPro" id="IPR000043">
    <property type="entry name" value="Adenosylhomocysteinase-like"/>
</dbReference>
<dbReference type="SMART" id="SM00997">
    <property type="entry name" value="AdoHcyase_NAD"/>
    <property type="match status" value="1"/>
</dbReference>
<evidence type="ECO:0000256" key="1">
    <source>
        <dbReference type="ARBA" id="ARBA00001911"/>
    </source>
</evidence>
<dbReference type="InterPro" id="IPR036291">
    <property type="entry name" value="NAD(P)-bd_dom_sf"/>
</dbReference>
<dbReference type="InterPro" id="IPR042172">
    <property type="entry name" value="Adenosylhomocyst_ase-like_sf"/>
</dbReference>
<keyword evidence="4" id="KW-0520">NAD</keyword>
<evidence type="ECO:0000313" key="6">
    <source>
        <dbReference type="EMBL" id="MFC5503449.1"/>
    </source>
</evidence>
<dbReference type="SUPFAM" id="SSF52283">
    <property type="entry name" value="Formate/glycerate dehydrogenase catalytic domain-like"/>
    <property type="match status" value="1"/>
</dbReference>
<dbReference type="Pfam" id="PF05221">
    <property type="entry name" value="AdoHcyase"/>
    <property type="match status" value="1"/>
</dbReference>
<dbReference type="SUPFAM" id="SSF51735">
    <property type="entry name" value="NAD(P)-binding Rossmann-fold domains"/>
    <property type="match status" value="1"/>
</dbReference>
<dbReference type="PANTHER" id="PTHR23420">
    <property type="entry name" value="ADENOSYLHOMOCYSTEINASE"/>
    <property type="match status" value="1"/>
</dbReference>
<evidence type="ECO:0000256" key="4">
    <source>
        <dbReference type="ARBA" id="ARBA00023027"/>
    </source>
</evidence>
<feature type="domain" description="S-adenosyl-L-homocysteine hydrolase NAD binding" evidence="5">
    <location>
        <begin position="174"/>
        <end position="343"/>
    </location>
</feature>
<sequence length="399" mass="42210">MSDLADRGAARVEWIRSRMPLLAATREQFRGSRPFAGRRIGMSLHLEPKTAVLLETLAAGGAELVATGNHGSTQDDIVAFLRGQGMTVFGSREDDLDQHRANIDAVLDGQPDILLDNGGDLAAGVVARGTAAAIIGGTEETTSGGDRLRGELAGAVPFPMIVINDSLLKAIGENKHAVGQSVVESFMRITNLMIPGRRFVVAGYGWCGRGVAHYLRQLGGKVAVVEIDELKAFEAALDGFRVASLMDLAEWGEVFITATGHPGILTAPFFETVADGAVLANCGHFPWEIDVAALHAMSSGSRQLAGADGAIERIDLPASAGRGEHHVILLADGRMMNLAGREPKGNSLESMDLGFLLQALSLERIATDAAGLQPGAQPVPDAIDREIARRMLAAMQAQR</sequence>
<gene>
    <name evidence="6" type="ORF">ACFPJ4_14465</name>
</gene>
<comment type="similarity">
    <text evidence="2">Belongs to the adenosylhomocysteinase family.</text>
</comment>
<dbReference type="SMART" id="SM00996">
    <property type="entry name" value="AdoHcyase"/>
    <property type="match status" value="1"/>
</dbReference>
<evidence type="ECO:0000259" key="5">
    <source>
        <dbReference type="SMART" id="SM00997"/>
    </source>
</evidence>
<dbReference type="InterPro" id="IPR020082">
    <property type="entry name" value="S-Ado-L-homoCys_hydrolase_CS"/>
</dbReference>
<dbReference type="Gene3D" id="3.40.50.720">
    <property type="entry name" value="NAD(P)-binding Rossmann-like Domain"/>
    <property type="match status" value="1"/>
</dbReference>
<reference evidence="7" key="1">
    <citation type="journal article" date="2019" name="Int. J. Syst. Evol. Microbiol.">
        <title>The Global Catalogue of Microorganisms (GCM) 10K type strain sequencing project: providing services to taxonomists for standard genome sequencing and annotation.</title>
        <authorList>
            <consortium name="The Broad Institute Genomics Platform"/>
            <consortium name="The Broad Institute Genome Sequencing Center for Infectious Disease"/>
            <person name="Wu L."/>
            <person name="Ma J."/>
        </authorList>
    </citation>
    <scope>NUCLEOTIDE SEQUENCE [LARGE SCALE GENOMIC DNA]</scope>
    <source>
        <strain evidence="7">CGMCC 4.6997</strain>
    </source>
</reference>
<dbReference type="PROSITE" id="PS00739">
    <property type="entry name" value="ADOHCYASE_2"/>
    <property type="match status" value="1"/>
</dbReference>
<name>A0ABW0NV92_9MICO</name>
<accession>A0ABW0NV92</accession>
<evidence type="ECO:0000313" key="7">
    <source>
        <dbReference type="Proteomes" id="UP001596039"/>
    </source>
</evidence>
<dbReference type="EMBL" id="JBHSMG010000005">
    <property type="protein sequence ID" value="MFC5503449.1"/>
    <property type="molecule type" value="Genomic_DNA"/>
</dbReference>
<dbReference type="InterPro" id="IPR015878">
    <property type="entry name" value="Ado_hCys_hydrolase_NAD-bd"/>
</dbReference>
<dbReference type="Pfam" id="PF00670">
    <property type="entry name" value="AdoHcyase_NAD"/>
    <property type="match status" value="1"/>
</dbReference>
<organism evidence="6 7">
    <name type="scientific">Lysinimonas soli</name>
    <dbReference type="NCBI Taxonomy" id="1074233"/>
    <lineage>
        <taxon>Bacteria</taxon>
        <taxon>Bacillati</taxon>
        <taxon>Actinomycetota</taxon>
        <taxon>Actinomycetes</taxon>
        <taxon>Micrococcales</taxon>
        <taxon>Microbacteriaceae</taxon>
        <taxon>Lysinimonas</taxon>
    </lineage>
</organism>
<dbReference type="NCBIfam" id="NF004005">
    <property type="entry name" value="PRK05476.2-3"/>
    <property type="match status" value="1"/>
</dbReference>
<evidence type="ECO:0000256" key="3">
    <source>
        <dbReference type="ARBA" id="ARBA00022563"/>
    </source>
</evidence>
<dbReference type="Gene3D" id="3.40.50.1480">
    <property type="entry name" value="Adenosylhomocysteinase-like"/>
    <property type="match status" value="1"/>
</dbReference>
<keyword evidence="7" id="KW-1185">Reference proteome</keyword>